<dbReference type="AlphaFoldDB" id="A0A517PB54"/>
<dbReference type="Proteomes" id="UP000318741">
    <property type="component" value="Chromosome"/>
</dbReference>
<sequence length="313" mass="31593" precursor="true">MRRFALPAAALLLAPALAAAQTAPGRSAHDHAGHNHAARAHAATGAVCEECGAHGGEVTAVGHLRCETVLGVGGVQFWLTDAEGRPVPARGVRGAVSLQVAGNPKSYRYDLYPAAGANAPSNLLALPLDLSEAAGQEVAVAARLSGVPGVGSNVTTVRGAATIGAPQAAPLTAGTPVRATDGDAALIAAQKDCPVMDEPLGSMGVPWKIPVGDRAVFVCCKGCIKKVVAEPAKYVAMLPPPPATRATDADAAAIAAQATCPVMDEPLGSMGVPWKVPVAGGTVFVCCKGCIKRVHAEPMKYLAATQTGDTARN</sequence>
<dbReference type="KEGG" id="acaf:CA12_27050"/>
<feature type="chain" id="PRO_5021900951" description="Archaeal TRASH domain protein" evidence="1">
    <location>
        <begin position="21"/>
        <end position="313"/>
    </location>
</feature>
<keyword evidence="1" id="KW-0732">Signal</keyword>
<proteinExistence type="predicted"/>
<dbReference type="RefSeq" id="WP_207621981.1">
    <property type="nucleotide sequence ID" value="NZ_CP036265.1"/>
</dbReference>
<keyword evidence="3" id="KW-1185">Reference proteome</keyword>
<dbReference type="EMBL" id="CP036265">
    <property type="protein sequence ID" value="QDT16599.1"/>
    <property type="molecule type" value="Genomic_DNA"/>
</dbReference>
<evidence type="ECO:0008006" key="4">
    <source>
        <dbReference type="Google" id="ProtNLM"/>
    </source>
</evidence>
<protein>
    <recommendedName>
        <fullName evidence="4">Archaeal TRASH domain protein</fullName>
    </recommendedName>
</protein>
<accession>A0A517PB54</accession>
<evidence type="ECO:0000256" key="1">
    <source>
        <dbReference type="SAM" id="SignalP"/>
    </source>
</evidence>
<evidence type="ECO:0000313" key="3">
    <source>
        <dbReference type="Proteomes" id="UP000318741"/>
    </source>
</evidence>
<reference evidence="2 3" key="1">
    <citation type="submission" date="2019-02" db="EMBL/GenBank/DDBJ databases">
        <title>Deep-cultivation of Planctomycetes and their phenomic and genomic characterization uncovers novel biology.</title>
        <authorList>
            <person name="Wiegand S."/>
            <person name="Jogler M."/>
            <person name="Boedeker C."/>
            <person name="Pinto D."/>
            <person name="Vollmers J."/>
            <person name="Rivas-Marin E."/>
            <person name="Kohn T."/>
            <person name="Peeters S.H."/>
            <person name="Heuer A."/>
            <person name="Rast P."/>
            <person name="Oberbeckmann S."/>
            <person name="Bunk B."/>
            <person name="Jeske O."/>
            <person name="Meyerdierks A."/>
            <person name="Storesund J.E."/>
            <person name="Kallscheuer N."/>
            <person name="Luecker S."/>
            <person name="Lage O.M."/>
            <person name="Pohl T."/>
            <person name="Merkel B.J."/>
            <person name="Hornburger P."/>
            <person name="Mueller R.-W."/>
            <person name="Bruemmer F."/>
            <person name="Labrenz M."/>
            <person name="Spormann A.M."/>
            <person name="Op den Camp H."/>
            <person name="Overmann J."/>
            <person name="Amann R."/>
            <person name="Jetten M.S.M."/>
            <person name="Mascher T."/>
            <person name="Medema M.H."/>
            <person name="Devos D.P."/>
            <person name="Kaster A.-K."/>
            <person name="Ovreas L."/>
            <person name="Rohde M."/>
            <person name="Galperin M.Y."/>
            <person name="Jogler C."/>
        </authorList>
    </citation>
    <scope>NUCLEOTIDE SEQUENCE [LARGE SCALE GENOMIC DNA]</scope>
    <source>
        <strain evidence="2 3">CA12</strain>
    </source>
</reference>
<gene>
    <name evidence="2" type="ORF">CA12_27050</name>
</gene>
<name>A0A517PB54_9PLAN</name>
<organism evidence="2 3">
    <name type="scientific">Alienimonas californiensis</name>
    <dbReference type="NCBI Taxonomy" id="2527989"/>
    <lineage>
        <taxon>Bacteria</taxon>
        <taxon>Pseudomonadati</taxon>
        <taxon>Planctomycetota</taxon>
        <taxon>Planctomycetia</taxon>
        <taxon>Planctomycetales</taxon>
        <taxon>Planctomycetaceae</taxon>
        <taxon>Alienimonas</taxon>
    </lineage>
</organism>
<evidence type="ECO:0000313" key="2">
    <source>
        <dbReference type="EMBL" id="QDT16599.1"/>
    </source>
</evidence>
<feature type="signal peptide" evidence="1">
    <location>
        <begin position="1"/>
        <end position="20"/>
    </location>
</feature>